<evidence type="ECO:0000313" key="4">
    <source>
        <dbReference type="EMBL" id="PHT39625.1"/>
    </source>
</evidence>
<feature type="region of interest" description="Disordered" evidence="3">
    <location>
        <begin position="173"/>
        <end position="242"/>
    </location>
</feature>
<reference evidence="5" key="2">
    <citation type="journal article" date="2017" name="J. Anim. Genet.">
        <title>Multiple reference genome sequences of hot pepper reveal the massive evolution of plant disease resistance genes by retroduplication.</title>
        <authorList>
            <person name="Kim S."/>
            <person name="Park J."/>
            <person name="Yeom S.-I."/>
            <person name="Kim Y.-M."/>
            <person name="Seo E."/>
            <person name="Kim K.-T."/>
            <person name="Kim M.-S."/>
            <person name="Lee J.M."/>
            <person name="Cheong K."/>
            <person name="Shin H.-S."/>
            <person name="Kim S.-B."/>
            <person name="Han K."/>
            <person name="Lee J."/>
            <person name="Park M."/>
            <person name="Lee H.-A."/>
            <person name="Lee H.-Y."/>
            <person name="Lee Y."/>
            <person name="Oh S."/>
            <person name="Lee J.H."/>
            <person name="Choi E."/>
            <person name="Choi E."/>
            <person name="Lee S.E."/>
            <person name="Jeon J."/>
            <person name="Kim H."/>
            <person name="Choi G."/>
            <person name="Song H."/>
            <person name="Lee J."/>
            <person name="Lee S.-C."/>
            <person name="Kwon J.-K."/>
            <person name="Lee H.-Y."/>
            <person name="Koo N."/>
            <person name="Hong Y."/>
            <person name="Kim R.W."/>
            <person name="Kang W.-H."/>
            <person name="Huh J.H."/>
            <person name="Kang B.-C."/>
            <person name="Yang T.-J."/>
            <person name="Lee Y.-H."/>
            <person name="Bennetzen J.L."/>
            <person name="Choi D."/>
        </authorList>
    </citation>
    <scope>NUCLEOTIDE SEQUENCE [LARGE SCALE GENOMIC DNA]</scope>
    <source>
        <strain evidence="5">cv. PBC81</strain>
    </source>
</reference>
<dbReference type="STRING" id="33114.A0A2G2W324"/>
<keyword evidence="2" id="KW-0802">TPR repeat</keyword>
<keyword evidence="5" id="KW-1185">Reference proteome</keyword>
<sequence>MTQSGHFWTKSVCHSPRFWGWAPGPGVLWAKSRPRLAREVGDRPSVDHLILWGYLGEQMGETARTGHYQAKSVSYSPRFWGWARGMGVLWTKNRSERAKEVVDHPSMILLIFHGHWVDKRAKQRGRGIFGQNQCAIIHDFGGGPGVRAYCRSIIVQDVPVRLGIISKSRVVDESDDEMSDVEDKEDEKGAFEEEEKPEIIESDIELDESDIVDPDNDEPQQMRDPSVEVTEESRDASQAAKSQAMEAISEVDCKLEEASELLTKAVLLNPISAIICVLTATVCIKMKKPNAAIQDANAALEINPDLAKGYKSRGVARAMLGLWGDAARDLHVASKLDFDEEISAVLKKVEPNARKIEEHHKKYDRLRKEREDRKVERERQWRKAEAQVKLQLLVFLNMINFSEHFYDLYLRPLMTRPRRKKKNHQGELVAGMPGGFPEGLFGGAPGGMARGGSSGSMPQGGAPGGTPGGMPGNIDYSKILNKSCCTFCIFTSDSCTIIYNE</sequence>
<dbReference type="PANTHER" id="PTHR45883">
    <property type="entry name" value="HSC70-INTERACTING PROTEIN"/>
    <property type="match status" value="1"/>
</dbReference>
<feature type="compositionally biased region" description="Gly residues" evidence="3">
    <location>
        <begin position="442"/>
        <end position="454"/>
    </location>
</feature>
<evidence type="ECO:0000256" key="2">
    <source>
        <dbReference type="ARBA" id="ARBA00022803"/>
    </source>
</evidence>
<protein>
    <submittedName>
        <fullName evidence="4">TPR repeat-containing thioredoxin TDX</fullName>
    </submittedName>
</protein>
<dbReference type="FunFam" id="1.25.40.10:FF:000112">
    <property type="entry name" value="FAM10 family protein"/>
    <property type="match status" value="1"/>
</dbReference>
<evidence type="ECO:0000313" key="5">
    <source>
        <dbReference type="Proteomes" id="UP000224567"/>
    </source>
</evidence>
<proteinExistence type="predicted"/>
<feature type="compositionally biased region" description="Acidic residues" evidence="3">
    <location>
        <begin position="173"/>
        <end position="185"/>
    </location>
</feature>
<dbReference type="PANTHER" id="PTHR45883:SF2">
    <property type="entry name" value="HSC70-INTERACTING PROTEIN"/>
    <property type="match status" value="1"/>
</dbReference>
<dbReference type="OrthoDB" id="533763at2759"/>
<feature type="compositionally biased region" description="Acidic residues" evidence="3">
    <location>
        <begin position="192"/>
        <end position="218"/>
    </location>
</feature>
<organism evidence="4 5">
    <name type="scientific">Capsicum baccatum</name>
    <name type="common">Peruvian pepper</name>
    <dbReference type="NCBI Taxonomy" id="33114"/>
    <lineage>
        <taxon>Eukaryota</taxon>
        <taxon>Viridiplantae</taxon>
        <taxon>Streptophyta</taxon>
        <taxon>Embryophyta</taxon>
        <taxon>Tracheophyta</taxon>
        <taxon>Spermatophyta</taxon>
        <taxon>Magnoliopsida</taxon>
        <taxon>eudicotyledons</taxon>
        <taxon>Gunneridae</taxon>
        <taxon>Pentapetalae</taxon>
        <taxon>asterids</taxon>
        <taxon>lamiids</taxon>
        <taxon>Solanales</taxon>
        <taxon>Solanaceae</taxon>
        <taxon>Solanoideae</taxon>
        <taxon>Capsiceae</taxon>
        <taxon>Capsicum</taxon>
    </lineage>
</organism>
<evidence type="ECO:0000256" key="1">
    <source>
        <dbReference type="ARBA" id="ARBA00022737"/>
    </source>
</evidence>
<reference evidence="4 5" key="1">
    <citation type="journal article" date="2017" name="Genome Biol.">
        <title>New reference genome sequences of hot pepper reveal the massive evolution of plant disease-resistance genes by retroduplication.</title>
        <authorList>
            <person name="Kim S."/>
            <person name="Park J."/>
            <person name="Yeom S.I."/>
            <person name="Kim Y.M."/>
            <person name="Seo E."/>
            <person name="Kim K.T."/>
            <person name="Kim M.S."/>
            <person name="Lee J.M."/>
            <person name="Cheong K."/>
            <person name="Shin H.S."/>
            <person name="Kim S.B."/>
            <person name="Han K."/>
            <person name="Lee J."/>
            <person name="Park M."/>
            <person name="Lee H.A."/>
            <person name="Lee H.Y."/>
            <person name="Lee Y."/>
            <person name="Oh S."/>
            <person name="Lee J.H."/>
            <person name="Choi E."/>
            <person name="Choi E."/>
            <person name="Lee S.E."/>
            <person name="Jeon J."/>
            <person name="Kim H."/>
            <person name="Choi G."/>
            <person name="Song H."/>
            <person name="Lee J."/>
            <person name="Lee S.C."/>
            <person name="Kwon J.K."/>
            <person name="Lee H.Y."/>
            <person name="Koo N."/>
            <person name="Hong Y."/>
            <person name="Kim R.W."/>
            <person name="Kang W.H."/>
            <person name="Huh J.H."/>
            <person name="Kang B.C."/>
            <person name="Yang T.J."/>
            <person name="Lee Y.H."/>
            <person name="Bennetzen J.L."/>
            <person name="Choi D."/>
        </authorList>
    </citation>
    <scope>NUCLEOTIDE SEQUENCE [LARGE SCALE GENOMIC DNA]</scope>
    <source>
        <strain evidence="5">cv. PBC81</strain>
    </source>
</reference>
<accession>A0A2G2W324</accession>
<dbReference type="EMBL" id="MLFT02000008">
    <property type="protein sequence ID" value="PHT39625.1"/>
    <property type="molecule type" value="Genomic_DNA"/>
</dbReference>
<keyword evidence="1" id="KW-0677">Repeat</keyword>
<dbReference type="AlphaFoldDB" id="A0A2G2W324"/>
<dbReference type="GO" id="GO:0030544">
    <property type="term" value="F:Hsp70 protein binding"/>
    <property type="evidence" value="ECO:0007669"/>
    <property type="project" value="TreeGrafter"/>
</dbReference>
<feature type="region of interest" description="Disordered" evidence="3">
    <location>
        <begin position="442"/>
        <end position="469"/>
    </location>
</feature>
<evidence type="ECO:0000256" key="3">
    <source>
        <dbReference type="SAM" id="MobiDB-lite"/>
    </source>
</evidence>
<dbReference type="SUPFAM" id="SSF48452">
    <property type="entry name" value="TPR-like"/>
    <property type="match status" value="1"/>
</dbReference>
<dbReference type="InterPro" id="IPR011990">
    <property type="entry name" value="TPR-like_helical_dom_sf"/>
</dbReference>
<dbReference type="Proteomes" id="UP000224567">
    <property type="component" value="Unassembled WGS sequence"/>
</dbReference>
<comment type="caution">
    <text evidence="4">The sequence shown here is derived from an EMBL/GenBank/DDBJ whole genome shotgun (WGS) entry which is preliminary data.</text>
</comment>
<gene>
    <name evidence="4" type="ORF">CQW23_18479</name>
</gene>
<dbReference type="GO" id="GO:0000118">
    <property type="term" value="C:histone deacetylase complex"/>
    <property type="evidence" value="ECO:0007669"/>
    <property type="project" value="TreeGrafter"/>
</dbReference>
<dbReference type="Gene3D" id="1.25.40.10">
    <property type="entry name" value="Tetratricopeptide repeat domain"/>
    <property type="match status" value="1"/>
</dbReference>
<name>A0A2G2W324_CAPBA</name>